<dbReference type="GO" id="GO:0016020">
    <property type="term" value="C:membrane"/>
    <property type="evidence" value="ECO:0007669"/>
    <property type="project" value="InterPro"/>
</dbReference>
<dbReference type="GO" id="GO:0022857">
    <property type="term" value="F:transmembrane transporter activity"/>
    <property type="evidence" value="ECO:0007669"/>
    <property type="project" value="InterPro"/>
</dbReference>
<dbReference type="PANTHER" id="PTHR31218">
    <property type="entry name" value="WAT1-RELATED PROTEIN"/>
    <property type="match status" value="1"/>
</dbReference>
<dbReference type="InterPro" id="IPR030184">
    <property type="entry name" value="WAT1-related"/>
</dbReference>
<feature type="transmembrane region" description="Helical" evidence="4">
    <location>
        <begin position="165"/>
        <end position="187"/>
    </location>
</feature>
<name>A0AAP0M591_9ROSI</name>
<sequence>MGARLRGAHRAHTHAKWRKCEITLDSSAKACKGSVQTCNTREHARGPNYANMRGFQITDIGCVQAMGVECGVYWLEFSGNGIQHIVSKVSLDKGMSRYVLVCRVGQDDFLRRPRVRFINFCISHGHWPMLFPSITFLGSCTQELYLQAAAITTAILDHKPSSWRLSWNITLLAPLYSEILVFGITLYAQTLVIREKGPVFMTAFTPLSTVIAAVTGLLVLGEELHLGECDAEIDMGVGRLTPLNISPLFPHLIPQ</sequence>
<dbReference type="AlphaFoldDB" id="A0AAP0M591"/>
<accession>A0AAP0M591</accession>
<evidence type="ECO:0000256" key="3">
    <source>
        <dbReference type="ARBA" id="ARBA00023136"/>
    </source>
</evidence>
<evidence type="ECO:0000256" key="1">
    <source>
        <dbReference type="ARBA" id="ARBA00022692"/>
    </source>
</evidence>
<keyword evidence="2 4" id="KW-1133">Transmembrane helix</keyword>
<keyword evidence="1 4" id="KW-0812">Transmembrane</keyword>
<dbReference type="Proteomes" id="UP001428341">
    <property type="component" value="Unassembled WGS sequence"/>
</dbReference>
<evidence type="ECO:0000256" key="4">
    <source>
        <dbReference type="SAM" id="Phobius"/>
    </source>
</evidence>
<comment type="caution">
    <text evidence="5">The sequence shown here is derived from an EMBL/GenBank/DDBJ whole genome shotgun (WGS) entry which is preliminary data.</text>
</comment>
<reference evidence="5 6" key="1">
    <citation type="submission" date="2024-05" db="EMBL/GenBank/DDBJ databases">
        <title>Haplotype-resolved chromosome-level genome assembly of Huyou (Citrus changshanensis).</title>
        <authorList>
            <person name="Miao C."/>
            <person name="Chen W."/>
            <person name="Wu Y."/>
            <person name="Wang L."/>
            <person name="Zhao S."/>
            <person name="Grierson D."/>
            <person name="Xu C."/>
            <person name="Chen K."/>
        </authorList>
    </citation>
    <scope>NUCLEOTIDE SEQUENCE [LARGE SCALE GENOMIC DNA]</scope>
    <source>
        <strain evidence="5">01-14</strain>
        <tissue evidence="5">Leaf</tissue>
    </source>
</reference>
<keyword evidence="6" id="KW-1185">Reference proteome</keyword>
<dbReference type="EMBL" id="JBCGBO010000006">
    <property type="protein sequence ID" value="KAK9193849.1"/>
    <property type="molecule type" value="Genomic_DNA"/>
</dbReference>
<keyword evidence="3 4" id="KW-0472">Membrane</keyword>
<gene>
    <name evidence="5" type="ORF">WN944_004549</name>
</gene>
<feature type="transmembrane region" description="Helical" evidence="4">
    <location>
        <begin position="199"/>
        <end position="220"/>
    </location>
</feature>
<evidence type="ECO:0000256" key="2">
    <source>
        <dbReference type="ARBA" id="ARBA00022989"/>
    </source>
</evidence>
<evidence type="ECO:0008006" key="7">
    <source>
        <dbReference type="Google" id="ProtNLM"/>
    </source>
</evidence>
<proteinExistence type="predicted"/>
<organism evidence="5 6">
    <name type="scientific">Citrus x changshan-huyou</name>
    <dbReference type="NCBI Taxonomy" id="2935761"/>
    <lineage>
        <taxon>Eukaryota</taxon>
        <taxon>Viridiplantae</taxon>
        <taxon>Streptophyta</taxon>
        <taxon>Embryophyta</taxon>
        <taxon>Tracheophyta</taxon>
        <taxon>Spermatophyta</taxon>
        <taxon>Magnoliopsida</taxon>
        <taxon>eudicotyledons</taxon>
        <taxon>Gunneridae</taxon>
        <taxon>Pentapetalae</taxon>
        <taxon>rosids</taxon>
        <taxon>malvids</taxon>
        <taxon>Sapindales</taxon>
        <taxon>Rutaceae</taxon>
        <taxon>Aurantioideae</taxon>
        <taxon>Citrus</taxon>
    </lineage>
</organism>
<protein>
    <recommendedName>
        <fullName evidence="7">WAT1-related protein</fullName>
    </recommendedName>
</protein>
<evidence type="ECO:0000313" key="6">
    <source>
        <dbReference type="Proteomes" id="UP001428341"/>
    </source>
</evidence>
<evidence type="ECO:0000313" key="5">
    <source>
        <dbReference type="EMBL" id="KAK9193849.1"/>
    </source>
</evidence>